<keyword evidence="1" id="KW-0732">Signal</keyword>
<organism evidence="3 4">
    <name type="scientific">Gilvimarinus gilvus</name>
    <dbReference type="NCBI Taxonomy" id="3058038"/>
    <lineage>
        <taxon>Bacteria</taxon>
        <taxon>Pseudomonadati</taxon>
        <taxon>Pseudomonadota</taxon>
        <taxon>Gammaproteobacteria</taxon>
        <taxon>Cellvibrionales</taxon>
        <taxon>Cellvibrionaceae</taxon>
        <taxon>Gilvimarinus</taxon>
    </lineage>
</organism>
<evidence type="ECO:0000256" key="1">
    <source>
        <dbReference type="SAM" id="SignalP"/>
    </source>
</evidence>
<accession>A0ABU4S3L7</accession>
<evidence type="ECO:0000313" key="4">
    <source>
        <dbReference type="Proteomes" id="UP001273505"/>
    </source>
</evidence>
<feature type="signal peptide" evidence="1">
    <location>
        <begin position="1"/>
        <end position="29"/>
    </location>
</feature>
<dbReference type="Gene3D" id="2.60.120.430">
    <property type="entry name" value="Galactose-binding lectin"/>
    <property type="match status" value="1"/>
</dbReference>
<dbReference type="InterPro" id="IPR008979">
    <property type="entry name" value="Galactose-bd-like_sf"/>
</dbReference>
<sequence>MKSPKPLSFVALKSVALATALVLSGSVFADALPPLVDSFDDATNNDLGLPRQLMTDSVAGGQSTATHSVDAGVVVVKGDITPARGQLGWASFVLPLDGQGQPQDADAYEGVLLKVKLNKGNLSVSVNSTEVTNFDFHASPVTVTNDGEFHEVKVPFDSLKRAWSEQTPLNAATVNAISIVAYGVQPESFNFVLDEVSFY</sequence>
<dbReference type="Pfam" id="PF08547">
    <property type="entry name" value="CIA30"/>
    <property type="match status" value="1"/>
</dbReference>
<evidence type="ECO:0000259" key="2">
    <source>
        <dbReference type="Pfam" id="PF08547"/>
    </source>
</evidence>
<dbReference type="SUPFAM" id="SSF49785">
    <property type="entry name" value="Galactose-binding domain-like"/>
    <property type="match status" value="1"/>
</dbReference>
<dbReference type="InterPro" id="IPR013857">
    <property type="entry name" value="NADH-UbQ_OxRdtase-assoc_prot30"/>
</dbReference>
<dbReference type="RefSeq" id="WP_302720991.1">
    <property type="nucleotide sequence ID" value="NZ_JAULRU010000220.1"/>
</dbReference>
<evidence type="ECO:0000313" key="3">
    <source>
        <dbReference type="EMBL" id="MDX6850403.1"/>
    </source>
</evidence>
<dbReference type="EMBL" id="JAXAFO010000024">
    <property type="protein sequence ID" value="MDX6850403.1"/>
    <property type="molecule type" value="Genomic_DNA"/>
</dbReference>
<comment type="caution">
    <text evidence="3">The sequence shown here is derived from an EMBL/GenBank/DDBJ whole genome shotgun (WGS) entry which is preliminary data.</text>
</comment>
<proteinExistence type="predicted"/>
<feature type="domain" description="NADH:ubiquinone oxidoreductase intermediate-associated protein 30" evidence="2">
    <location>
        <begin position="52"/>
        <end position="191"/>
    </location>
</feature>
<gene>
    <name evidence="3" type="ORF">SCD92_13605</name>
</gene>
<name>A0ABU4S3L7_9GAMM</name>
<protein>
    <submittedName>
        <fullName evidence="3">CIA30 family protein</fullName>
    </submittedName>
</protein>
<dbReference type="Proteomes" id="UP001273505">
    <property type="component" value="Unassembled WGS sequence"/>
</dbReference>
<feature type="chain" id="PRO_5045572265" evidence="1">
    <location>
        <begin position="30"/>
        <end position="199"/>
    </location>
</feature>
<reference evidence="3 4" key="1">
    <citation type="submission" date="2023-11" db="EMBL/GenBank/DDBJ databases">
        <title>Gilvimarinus fulvus sp. nov., isolated from the surface of Kelp.</title>
        <authorList>
            <person name="Sun Y.Y."/>
            <person name="Gong Y."/>
            <person name="Du Z.J."/>
        </authorList>
    </citation>
    <scope>NUCLEOTIDE SEQUENCE [LARGE SCALE GENOMIC DNA]</scope>
    <source>
        <strain evidence="3 4">SDUM040013</strain>
    </source>
</reference>
<keyword evidence="4" id="KW-1185">Reference proteome</keyword>